<evidence type="ECO:0008006" key="4">
    <source>
        <dbReference type="Google" id="ProtNLM"/>
    </source>
</evidence>
<protein>
    <recommendedName>
        <fullName evidence="4">PH (Pleckstrin Homology) domain-containing protein</fullName>
    </recommendedName>
</protein>
<reference evidence="2" key="1">
    <citation type="submission" date="2017-04" db="EMBL/GenBank/DDBJ databases">
        <title>Complete Genome Sequences of Twelve Strains of a Stable Defined Moderately Diverse Mouse Microbiota 2 (sDMDMm2).</title>
        <authorList>
            <person name="Uchimura Y."/>
            <person name="Wyss M."/>
            <person name="Brugiroux S."/>
            <person name="Limenitakis J.P."/>
            <person name="Stecher B."/>
            <person name="McCoy K.D."/>
            <person name="Macpherson A.J."/>
        </authorList>
    </citation>
    <scope>NUCLEOTIDE SEQUENCE</scope>
    <source>
        <strain evidence="2">YL58</strain>
    </source>
</reference>
<keyword evidence="1" id="KW-0472">Membrane</keyword>
<keyword evidence="1" id="KW-0812">Transmembrane</keyword>
<dbReference type="RefSeq" id="WP_065543097.1">
    <property type="nucleotide sequence ID" value="NZ_CP015405.2"/>
</dbReference>
<evidence type="ECO:0000313" key="2">
    <source>
        <dbReference type="EMBL" id="ANU76944.1"/>
    </source>
</evidence>
<dbReference type="KEGG" id="byl:A4V09_14965"/>
<proteinExistence type="predicted"/>
<dbReference type="EMBL" id="CP015405">
    <property type="protein sequence ID" value="ANU76944.1"/>
    <property type="molecule type" value="Genomic_DNA"/>
</dbReference>
<keyword evidence="1" id="KW-1133">Transmembrane helix</keyword>
<keyword evidence="3" id="KW-1185">Reference proteome</keyword>
<dbReference type="AlphaFoldDB" id="A0A1C7IDF4"/>
<dbReference type="InterPro" id="IPR046088">
    <property type="entry name" value="DUF6106"/>
</dbReference>
<feature type="transmembrane region" description="Helical" evidence="1">
    <location>
        <begin position="23"/>
        <end position="56"/>
    </location>
</feature>
<dbReference type="Pfam" id="PF19601">
    <property type="entry name" value="DUF6106"/>
    <property type="match status" value="1"/>
</dbReference>
<gene>
    <name evidence="2" type="ORF">A4V09_14965</name>
</gene>
<organism evidence="2 3">
    <name type="scientific">Blautia pseudococcoides</name>
    <dbReference type="NCBI Taxonomy" id="1796616"/>
    <lineage>
        <taxon>Bacteria</taxon>
        <taxon>Bacillati</taxon>
        <taxon>Bacillota</taxon>
        <taxon>Clostridia</taxon>
        <taxon>Lachnospirales</taxon>
        <taxon>Lachnospiraceae</taxon>
        <taxon>Blautia</taxon>
    </lineage>
</organism>
<evidence type="ECO:0000256" key="1">
    <source>
        <dbReference type="SAM" id="Phobius"/>
    </source>
</evidence>
<name>A0A1C7IDF4_9FIRM</name>
<evidence type="ECO:0000313" key="3">
    <source>
        <dbReference type="Proteomes" id="UP000092574"/>
    </source>
</evidence>
<accession>A0A1C7IDF4</accession>
<sequence length="167" mass="18977">MNDAYSELLVKKEQTIKEKAIKVLVITLIVLAAVVGILFTPIALVVAVVLGVAAYFLLPNLDLEFEYLYVNGELDIDRIASRAKRKRIKSLDLSKMELMAPVQSHRLDYQNHNKNIKVYDFSSGNPSHKIYAMIIPDDKEVCKVLIEPDMELIKNIEKSCPRKVFTD</sequence>
<dbReference type="STRING" id="1796616.A4V09_14965"/>
<dbReference type="Proteomes" id="UP000092574">
    <property type="component" value="Chromosome"/>
</dbReference>
<dbReference type="OrthoDB" id="2062630at2"/>